<organism evidence="1 2">
    <name type="scientific">Fischerella thermalis CCMEE 5318</name>
    <dbReference type="NCBI Taxonomy" id="2019666"/>
    <lineage>
        <taxon>Bacteria</taxon>
        <taxon>Bacillati</taxon>
        <taxon>Cyanobacteriota</taxon>
        <taxon>Cyanophyceae</taxon>
        <taxon>Nostocales</taxon>
        <taxon>Hapalosiphonaceae</taxon>
        <taxon>Fischerella</taxon>
    </lineage>
</organism>
<dbReference type="AlphaFoldDB" id="A0A2N6L9V4"/>
<proteinExistence type="predicted"/>
<accession>A0A2N6L9V4</accession>
<evidence type="ECO:0000313" key="1">
    <source>
        <dbReference type="EMBL" id="PMB19173.1"/>
    </source>
</evidence>
<protein>
    <submittedName>
        <fullName evidence="1">Uncharacterized protein</fullName>
    </submittedName>
</protein>
<name>A0A2N6L9V4_9CYAN</name>
<gene>
    <name evidence="1" type="ORF">CEN46_19240</name>
</gene>
<comment type="caution">
    <text evidence="1">The sequence shown here is derived from an EMBL/GenBank/DDBJ whole genome shotgun (WGS) entry which is preliminary data.</text>
</comment>
<dbReference type="EMBL" id="NMQE01000623">
    <property type="protein sequence ID" value="PMB19173.1"/>
    <property type="molecule type" value="Genomic_DNA"/>
</dbReference>
<reference evidence="1 2" key="1">
    <citation type="submission" date="2017-07" db="EMBL/GenBank/DDBJ databases">
        <title>Genomes of Fischerella (Mastigocladus) sp. strains.</title>
        <authorList>
            <person name="Miller S.R."/>
        </authorList>
    </citation>
    <scope>NUCLEOTIDE SEQUENCE [LARGE SCALE GENOMIC DNA]</scope>
    <source>
        <strain evidence="1 2">CCMEE 5318</strain>
    </source>
</reference>
<sequence length="326" mass="36538">MSTIYKVFLAWLACTEIMMPQPPSTIVVVTTNATPPAFLQELRGDDPKTIQRVAEREGFEAFQKEDAWYLIPRALLSQSQTARANRILSHLLERLSDEEAPTSFTLDSLPPTIAEEMRQALGDLATRLESDGQFSLYVTLQLRGRLKNGTSFYVRSVASVSESKVSWYTGSWGGGLGLGSQETTSKPTDAFLRQFGIRTEWGLLCFHYNSRIDGSHLKTAMDLIRDHETTQREAIQQTVRLLQERLMRNAPMSIGTVSVGELPSEVQAPLAGYLREKYNASLADLSEVELIPQVIIDLPLKGLLFSFPIEMLARMKVMPIPTQRID</sequence>
<dbReference type="RefSeq" id="WP_102182788.1">
    <property type="nucleotide sequence ID" value="NZ_NMQE01000623.1"/>
</dbReference>
<evidence type="ECO:0000313" key="2">
    <source>
        <dbReference type="Proteomes" id="UP000235081"/>
    </source>
</evidence>
<dbReference type="Proteomes" id="UP000235081">
    <property type="component" value="Unassembled WGS sequence"/>
</dbReference>